<dbReference type="Proteomes" id="UP000504638">
    <property type="component" value="Unplaced"/>
</dbReference>
<protein>
    <submittedName>
        <fullName evidence="2 4">Uncharacterized protein</fullName>
    </submittedName>
</protein>
<feature type="region of interest" description="Disordered" evidence="1">
    <location>
        <begin position="1"/>
        <end position="224"/>
    </location>
</feature>
<evidence type="ECO:0000256" key="1">
    <source>
        <dbReference type="SAM" id="MobiDB-lite"/>
    </source>
</evidence>
<feature type="compositionally biased region" description="Low complexity" evidence="1">
    <location>
        <begin position="92"/>
        <end position="110"/>
    </location>
</feature>
<name>A0A6G1FZ19_9PEZI</name>
<dbReference type="EMBL" id="ML975164">
    <property type="protein sequence ID" value="KAF1810916.1"/>
    <property type="molecule type" value="Genomic_DNA"/>
</dbReference>
<keyword evidence="3" id="KW-1185">Reference proteome</keyword>
<evidence type="ECO:0000313" key="4">
    <source>
        <dbReference type="RefSeq" id="XP_033532547.1"/>
    </source>
</evidence>
<reference evidence="4" key="2">
    <citation type="submission" date="2020-04" db="EMBL/GenBank/DDBJ databases">
        <authorList>
            <consortium name="NCBI Genome Project"/>
        </authorList>
    </citation>
    <scope>NUCLEOTIDE SEQUENCE</scope>
    <source>
        <strain evidence="4">CBS 781.70</strain>
    </source>
</reference>
<gene>
    <name evidence="2 4" type="ORF">P152DRAFT_460210</name>
</gene>
<evidence type="ECO:0000313" key="2">
    <source>
        <dbReference type="EMBL" id="KAF1810916.1"/>
    </source>
</evidence>
<evidence type="ECO:0000313" key="3">
    <source>
        <dbReference type="Proteomes" id="UP000504638"/>
    </source>
</evidence>
<feature type="region of interest" description="Disordered" evidence="1">
    <location>
        <begin position="252"/>
        <end position="272"/>
    </location>
</feature>
<feature type="compositionally biased region" description="Low complexity" evidence="1">
    <location>
        <begin position="144"/>
        <end position="155"/>
    </location>
</feature>
<feature type="compositionally biased region" description="Polar residues" evidence="1">
    <location>
        <begin position="352"/>
        <end position="364"/>
    </location>
</feature>
<feature type="compositionally biased region" description="Pro residues" evidence="1">
    <location>
        <begin position="18"/>
        <end position="28"/>
    </location>
</feature>
<feature type="compositionally biased region" description="Low complexity" evidence="1">
    <location>
        <begin position="187"/>
        <end position="205"/>
    </location>
</feature>
<reference evidence="2 4" key="1">
    <citation type="submission" date="2020-01" db="EMBL/GenBank/DDBJ databases">
        <authorList>
            <consortium name="DOE Joint Genome Institute"/>
            <person name="Haridas S."/>
            <person name="Albert R."/>
            <person name="Binder M."/>
            <person name="Bloem J."/>
            <person name="Labutti K."/>
            <person name="Salamov A."/>
            <person name="Andreopoulos B."/>
            <person name="Baker S.E."/>
            <person name="Barry K."/>
            <person name="Bills G."/>
            <person name="Bluhm B.H."/>
            <person name="Cannon C."/>
            <person name="Castanera R."/>
            <person name="Culley D.E."/>
            <person name="Daum C."/>
            <person name="Ezra D."/>
            <person name="Gonzalez J.B."/>
            <person name="Henrissat B."/>
            <person name="Kuo A."/>
            <person name="Liang C."/>
            <person name="Lipzen A."/>
            <person name="Lutzoni F."/>
            <person name="Magnuson J."/>
            <person name="Mondo S."/>
            <person name="Nolan M."/>
            <person name="Ohm R."/>
            <person name="Pangilinan J."/>
            <person name="Park H.-J."/>
            <person name="Ramirez L."/>
            <person name="Alfaro M."/>
            <person name="Sun H."/>
            <person name="Tritt A."/>
            <person name="Yoshinaga Y."/>
            <person name="Zwiers L.-H."/>
            <person name="Turgeon B.G."/>
            <person name="Goodwin S.B."/>
            <person name="Spatafora J.W."/>
            <person name="Crous P.W."/>
            <person name="Grigoriev I.V."/>
        </authorList>
    </citation>
    <scope>NUCLEOTIDE SEQUENCE</scope>
    <source>
        <strain evidence="2 4">CBS 781.70</strain>
    </source>
</reference>
<dbReference type="OrthoDB" id="2530523at2759"/>
<proteinExistence type="predicted"/>
<dbReference type="GeneID" id="54420417"/>
<dbReference type="RefSeq" id="XP_033532547.1">
    <property type="nucleotide sequence ID" value="XM_033679847.1"/>
</dbReference>
<accession>A0A6G1FZ19</accession>
<feature type="compositionally biased region" description="Low complexity" evidence="1">
    <location>
        <begin position="365"/>
        <end position="426"/>
    </location>
</feature>
<dbReference type="AlphaFoldDB" id="A0A6G1FZ19"/>
<reference evidence="4" key="3">
    <citation type="submission" date="2025-04" db="UniProtKB">
        <authorList>
            <consortium name="RefSeq"/>
        </authorList>
    </citation>
    <scope>IDENTIFICATION</scope>
    <source>
        <strain evidence="4">CBS 781.70</strain>
    </source>
</reference>
<sequence length="432" mass="47372">MDAYASDFPQHQPLPFNHGPPPPFPQPMPGAAQSYNPNFPPSTPMMHPAQQQMHYLHQRGTVQNQAFLPQQQPHPPFSSPQQVPLTSQAFIPSSSQAPQYPPSTQQQFQHFPPPTAPQFPPHSQPPPQSPAHIHQQPPRPQQPSPQSIPLQSQPPLNAPSSRNTTPISTATAQSGSVPGLVEGGKMHPSQHTPTQSSTPQQHTPTAQKPGGPTTPQSPNGPLPVDRKLMEQRIEALLEINGELLREMIDLQSQGKGGGMPPPATHDAEKKDDDKFASPEFVELMKRFQANLAWVIFWHERATNKGKPGQQAPPGPMIMTPPAGYDAIAELYAKMVPLFNGWKGPTPKPPVPQQQGTSSPQTAMSAQQMQAQRARMAAQMHAQQAAQMAQHQAAQQQAQQQAQLQAQQQAQQKQMQQQLQAQQQQQQQPPPPQ</sequence>
<feature type="region of interest" description="Disordered" evidence="1">
    <location>
        <begin position="342"/>
        <end position="432"/>
    </location>
</feature>
<feature type="compositionally biased region" description="Pro residues" evidence="1">
    <location>
        <begin position="111"/>
        <end position="129"/>
    </location>
</feature>
<organism evidence="2">
    <name type="scientific">Eremomyces bilateralis CBS 781.70</name>
    <dbReference type="NCBI Taxonomy" id="1392243"/>
    <lineage>
        <taxon>Eukaryota</taxon>
        <taxon>Fungi</taxon>
        <taxon>Dikarya</taxon>
        <taxon>Ascomycota</taxon>
        <taxon>Pezizomycotina</taxon>
        <taxon>Dothideomycetes</taxon>
        <taxon>Dothideomycetes incertae sedis</taxon>
        <taxon>Eremomycetales</taxon>
        <taxon>Eremomycetaceae</taxon>
        <taxon>Eremomyces</taxon>
    </lineage>
</organism>
<feature type="compositionally biased region" description="Polar residues" evidence="1">
    <location>
        <begin position="158"/>
        <end position="176"/>
    </location>
</feature>